<keyword evidence="2 6" id="KW-0863">Zinc-finger</keyword>
<dbReference type="CDD" id="cd00202">
    <property type="entry name" value="ZnF_GATA"/>
    <property type="match status" value="1"/>
</dbReference>
<feature type="compositionally biased region" description="Low complexity" evidence="7">
    <location>
        <begin position="614"/>
        <end position="626"/>
    </location>
</feature>
<feature type="compositionally biased region" description="Polar residues" evidence="7">
    <location>
        <begin position="647"/>
        <end position="657"/>
    </location>
</feature>
<feature type="compositionally biased region" description="Polar residues" evidence="7">
    <location>
        <begin position="563"/>
        <end position="577"/>
    </location>
</feature>
<keyword evidence="5" id="KW-0804">Transcription</keyword>
<feature type="compositionally biased region" description="Polar residues" evidence="7">
    <location>
        <begin position="334"/>
        <end position="344"/>
    </location>
</feature>
<dbReference type="STRING" id="686832.A0A0C2XQ71"/>
<feature type="compositionally biased region" description="Low complexity" evidence="7">
    <location>
        <begin position="536"/>
        <end position="552"/>
    </location>
</feature>
<dbReference type="Pfam" id="PF00320">
    <property type="entry name" value="GATA"/>
    <property type="match status" value="1"/>
</dbReference>
<feature type="compositionally biased region" description="Polar residues" evidence="7">
    <location>
        <begin position="599"/>
        <end position="611"/>
    </location>
</feature>
<dbReference type="HOGENOM" id="CLU_016009_0_0_1"/>
<keyword evidence="1" id="KW-0479">Metal-binding</keyword>
<dbReference type="PANTHER" id="PTHR47172">
    <property type="entry name" value="OS01G0976800 PROTEIN"/>
    <property type="match status" value="1"/>
</dbReference>
<dbReference type="InterPro" id="IPR013088">
    <property type="entry name" value="Znf_NHR/GATA"/>
</dbReference>
<keyword evidence="10" id="KW-1185">Reference proteome</keyword>
<dbReference type="InterPro" id="IPR000679">
    <property type="entry name" value="Znf_GATA"/>
</dbReference>
<dbReference type="PROSITE" id="PS00344">
    <property type="entry name" value="GATA_ZN_FINGER_1"/>
    <property type="match status" value="1"/>
</dbReference>
<dbReference type="AlphaFoldDB" id="A0A0C2XQ71"/>
<organism evidence="9 10">
    <name type="scientific">Hebeloma cylindrosporum</name>
    <dbReference type="NCBI Taxonomy" id="76867"/>
    <lineage>
        <taxon>Eukaryota</taxon>
        <taxon>Fungi</taxon>
        <taxon>Dikarya</taxon>
        <taxon>Basidiomycota</taxon>
        <taxon>Agaricomycotina</taxon>
        <taxon>Agaricomycetes</taxon>
        <taxon>Agaricomycetidae</taxon>
        <taxon>Agaricales</taxon>
        <taxon>Agaricineae</taxon>
        <taxon>Hymenogastraceae</taxon>
        <taxon>Hebeloma</taxon>
    </lineage>
</organism>
<feature type="compositionally biased region" description="Polar residues" evidence="7">
    <location>
        <begin position="289"/>
        <end position="303"/>
    </location>
</feature>
<evidence type="ECO:0000256" key="1">
    <source>
        <dbReference type="ARBA" id="ARBA00022723"/>
    </source>
</evidence>
<evidence type="ECO:0000256" key="4">
    <source>
        <dbReference type="ARBA" id="ARBA00023015"/>
    </source>
</evidence>
<evidence type="ECO:0000256" key="6">
    <source>
        <dbReference type="PROSITE-ProRule" id="PRU00094"/>
    </source>
</evidence>
<sequence length="695" mass="75445">MSSASFSSSYHHVPDHSPVSLPKIGQTRCYWAMLSADLQFIYLDPVLASHLEDQAELLVGKSLLSFVHPDEQASANQDLGGVLQSRTLHGSVTRVRFSRLSKVRKALGYDGPPVKWSEADKIALDKDYMAVDIVINWAAEGLVLCFIHATTDLAPSDNDEAQKTDWTNWCGTPYMSMEQISLLYRRLLVCIPQTGTMSRVFQILANQQDRPLLMSWPPDAAHPPSSRDFAKLVENVQIGSGVPGGNDAKTSCTRRYKALQDMPPGFGGEVESIFIPHGSIIFACHKVNSTPRSSSANPNQPMQQLDYAPSSYNGHQNPSYYEHGGSYALPPLSPQTQAYNNAFIPQQGPGVPPPYSPQRWAQAPLPPTGSRGSYTGTSPSQTSQQWAPGSSSAPYLEPSAPFSRPLSPSYNYSPTAGTSAGPSPTSDVVPPPRRRISPGSSRDQTGPGRATGNRPSGVQKCSSCKATSSPEWRKGPTGKKELCNACGLRYARSRAKKEGPNPAQQQRRRKEKGLSTKRDSATPPTSAYSAIRRNYTESSFSTSSAGSASGSEVYAQPGHQVLDNITPSPSPPASNMNFVHYAPGGSDNRPPYSGPAGNNFYSVPSPLSNTHVLHPPQQQHPSSSQHLSANQLPPLGQLSSYADRLSPSHSSMTSTLPAASYEREREREREYRELPPTPIPAEPRIASRRSIMSHQ</sequence>
<dbReference type="PROSITE" id="PS50114">
    <property type="entry name" value="GATA_ZN_FINGER_2"/>
    <property type="match status" value="1"/>
</dbReference>
<evidence type="ECO:0000313" key="10">
    <source>
        <dbReference type="Proteomes" id="UP000053424"/>
    </source>
</evidence>
<dbReference type="SMART" id="SM00401">
    <property type="entry name" value="ZnF_GATA"/>
    <property type="match status" value="1"/>
</dbReference>
<feature type="compositionally biased region" description="Polar residues" evidence="7">
    <location>
        <begin position="406"/>
        <end position="425"/>
    </location>
</feature>
<evidence type="ECO:0000256" key="2">
    <source>
        <dbReference type="ARBA" id="ARBA00022771"/>
    </source>
</evidence>
<gene>
    <name evidence="9" type="ORF">M413DRAFT_446678</name>
</gene>
<dbReference type="PANTHER" id="PTHR47172:SF24">
    <property type="entry name" value="GATA ZINC FINGER DOMAIN-CONTAINING PROTEIN 14-RELATED"/>
    <property type="match status" value="1"/>
</dbReference>
<protein>
    <recommendedName>
        <fullName evidence="8">GATA-type domain-containing protein</fullName>
    </recommendedName>
</protein>
<reference evidence="10" key="2">
    <citation type="submission" date="2015-01" db="EMBL/GenBank/DDBJ databases">
        <title>Evolutionary Origins and Diversification of the Mycorrhizal Mutualists.</title>
        <authorList>
            <consortium name="DOE Joint Genome Institute"/>
            <consortium name="Mycorrhizal Genomics Consortium"/>
            <person name="Kohler A."/>
            <person name="Kuo A."/>
            <person name="Nagy L.G."/>
            <person name="Floudas D."/>
            <person name="Copeland A."/>
            <person name="Barry K.W."/>
            <person name="Cichocki N."/>
            <person name="Veneault-Fourrey C."/>
            <person name="LaButti K."/>
            <person name="Lindquist E.A."/>
            <person name="Lipzen A."/>
            <person name="Lundell T."/>
            <person name="Morin E."/>
            <person name="Murat C."/>
            <person name="Riley R."/>
            <person name="Ohm R."/>
            <person name="Sun H."/>
            <person name="Tunlid A."/>
            <person name="Henrissat B."/>
            <person name="Grigoriev I.V."/>
            <person name="Hibbett D.S."/>
            <person name="Martin F."/>
        </authorList>
    </citation>
    <scope>NUCLEOTIDE SEQUENCE [LARGE SCALE GENOMIC DNA]</scope>
    <source>
        <strain evidence="10">h7</strain>
    </source>
</reference>
<evidence type="ECO:0000313" key="9">
    <source>
        <dbReference type="EMBL" id="KIM39763.1"/>
    </source>
</evidence>
<evidence type="ECO:0000259" key="8">
    <source>
        <dbReference type="PROSITE" id="PS50114"/>
    </source>
</evidence>
<dbReference type="Proteomes" id="UP000053424">
    <property type="component" value="Unassembled WGS sequence"/>
</dbReference>
<evidence type="ECO:0000256" key="5">
    <source>
        <dbReference type="ARBA" id="ARBA00023163"/>
    </source>
</evidence>
<dbReference type="OrthoDB" id="2162994at2759"/>
<feature type="compositionally biased region" description="Polar residues" evidence="7">
    <location>
        <begin position="453"/>
        <end position="470"/>
    </location>
</feature>
<proteinExistence type="predicted"/>
<evidence type="ECO:0000256" key="3">
    <source>
        <dbReference type="ARBA" id="ARBA00022833"/>
    </source>
</evidence>
<dbReference type="EMBL" id="KN831784">
    <property type="protein sequence ID" value="KIM39763.1"/>
    <property type="molecule type" value="Genomic_DNA"/>
</dbReference>
<dbReference type="GO" id="GO:0008270">
    <property type="term" value="F:zinc ion binding"/>
    <property type="evidence" value="ECO:0007669"/>
    <property type="project" value="UniProtKB-KW"/>
</dbReference>
<dbReference type="Gene3D" id="3.30.50.10">
    <property type="entry name" value="Erythroid Transcription Factor GATA-1, subunit A"/>
    <property type="match status" value="1"/>
</dbReference>
<reference evidence="9 10" key="1">
    <citation type="submission" date="2014-04" db="EMBL/GenBank/DDBJ databases">
        <authorList>
            <consortium name="DOE Joint Genome Institute"/>
            <person name="Kuo A."/>
            <person name="Gay G."/>
            <person name="Dore J."/>
            <person name="Kohler A."/>
            <person name="Nagy L.G."/>
            <person name="Floudas D."/>
            <person name="Copeland A."/>
            <person name="Barry K.W."/>
            <person name="Cichocki N."/>
            <person name="Veneault-Fourrey C."/>
            <person name="LaButti K."/>
            <person name="Lindquist E.A."/>
            <person name="Lipzen A."/>
            <person name="Lundell T."/>
            <person name="Morin E."/>
            <person name="Murat C."/>
            <person name="Sun H."/>
            <person name="Tunlid A."/>
            <person name="Henrissat B."/>
            <person name="Grigoriev I.V."/>
            <person name="Hibbett D.S."/>
            <person name="Martin F."/>
            <person name="Nordberg H.P."/>
            <person name="Cantor M.N."/>
            <person name="Hua S.X."/>
        </authorList>
    </citation>
    <scope>NUCLEOTIDE SEQUENCE [LARGE SCALE GENOMIC DNA]</scope>
    <source>
        <strain evidence="10">h7</strain>
    </source>
</reference>
<feature type="compositionally biased region" description="Basic and acidic residues" evidence="7">
    <location>
        <begin position="661"/>
        <end position="673"/>
    </location>
</feature>
<accession>A0A0C2XQ71</accession>
<feature type="domain" description="GATA-type" evidence="8">
    <location>
        <begin position="455"/>
        <end position="509"/>
    </location>
</feature>
<feature type="region of interest" description="Disordered" evidence="7">
    <location>
        <begin position="289"/>
        <end position="695"/>
    </location>
</feature>
<feature type="compositionally biased region" description="Polar residues" evidence="7">
    <location>
        <begin position="370"/>
        <end position="393"/>
    </location>
</feature>
<feature type="compositionally biased region" description="Basic and acidic residues" evidence="7">
    <location>
        <begin position="471"/>
        <end position="482"/>
    </location>
</feature>
<feature type="compositionally biased region" description="Polar residues" evidence="7">
    <location>
        <begin position="310"/>
        <end position="319"/>
    </location>
</feature>
<dbReference type="GO" id="GO:0043565">
    <property type="term" value="F:sequence-specific DNA binding"/>
    <property type="evidence" value="ECO:0007669"/>
    <property type="project" value="InterPro"/>
</dbReference>
<evidence type="ECO:0000256" key="7">
    <source>
        <dbReference type="SAM" id="MobiDB-lite"/>
    </source>
</evidence>
<keyword evidence="3" id="KW-0862">Zinc</keyword>
<name>A0A0C2XQ71_HEBCY</name>
<keyword evidence="4" id="KW-0805">Transcription regulation</keyword>
<dbReference type="SUPFAM" id="SSF57716">
    <property type="entry name" value="Glucocorticoid receptor-like (DNA-binding domain)"/>
    <property type="match status" value="1"/>
</dbReference>
<dbReference type="GO" id="GO:0006355">
    <property type="term" value="P:regulation of DNA-templated transcription"/>
    <property type="evidence" value="ECO:0007669"/>
    <property type="project" value="InterPro"/>
</dbReference>